<reference evidence="3" key="1">
    <citation type="journal article" date="2022" name="Microbiol. Resour. Announc.">
        <title>Draft Genome Sequence of a Methanogenic Archaeon from West Spitsbergen Permafrost.</title>
        <authorList>
            <person name="Trubitsyn V."/>
            <person name="Rivkina E."/>
            <person name="Shcherbakova V."/>
        </authorList>
    </citation>
    <scope>NUCLEOTIDE SEQUENCE [LARGE SCALE GENOMIC DNA]</scope>
    <source>
        <strain evidence="3">VT</strain>
    </source>
</reference>
<proteinExistence type="predicted"/>
<dbReference type="InterPro" id="IPR005149">
    <property type="entry name" value="Tscrpt_reg_PadR_N"/>
</dbReference>
<keyword evidence="3" id="KW-1185">Reference proteome</keyword>
<sequence>MNILRLKRLEEKKLVEAKLRKMEGKTSRKVYYITDNGKLAMEEKIKHILSVNQKQISSFDLAMANIQILNHNEIIECLEAIEINRCLY</sequence>
<dbReference type="EMBL" id="JAIOUQ010000003">
    <property type="protein sequence ID" value="MBZ2164749.1"/>
    <property type="molecule type" value="Genomic_DNA"/>
</dbReference>
<dbReference type="Pfam" id="PF03551">
    <property type="entry name" value="PadR"/>
    <property type="match status" value="1"/>
</dbReference>
<organism evidence="2 3">
    <name type="scientific">Methanobacterium spitsbergense</name>
    <dbReference type="NCBI Taxonomy" id="2874285"/>
    <lineage>
        <taxon>Archaea</taxon>
        <taxon>Methanobacteriati</taxon>
        <taxon>Methanobacteriota</taxon>
        <taxon>Methanomada group</taxon>
        <taxon>Methanobacteria</taxon>
        <taxon>Methanobacteriales</taxon>
        <taxon>Methanobacteriaceae</taxon>
        <taxon>Methanobacterium</taxon>
    </lineage>
</organism>
<dbReference type="InterPro" id="IPR036390">
    <property type="entry name" value="WH_DNA-bd_sf"/>
</dbReference>
<evidence type="ECO:0000259" key="1">
    <source>
        <dbReference type="Pfam" id="PF03551"/>
    </source>
</evidence>
<protein>
    <submittedName>
        <fullName evidence="2">PadR family transcriptional regulator</fullName>
    </submittedName>
</protein>
<feature type="domain" description="Transcription regulator PadR N-terminal" evidence="1">
    <location>
        <begin position="6"/>
        <end position="43"/>
    </location>
</feature>
<name>A0A8T5UVQ6_9EURY</name>
<comment type="caution">
    <text evidence="2">The sequence shown here is derived from an EMBL/GenBank/DDBJ whole genome shotgun (WGS) entry which is preliminary data.</text>
</comment>
<evidence type="ECO:0000313" key="3">
    <source>
        <dbReference type="Proteomes" id="UP000825933"/>
    </source>
</evidence>
<gene>
    <name evidence="2" type="ORF">K8N75_01610</name>
</gene>
<dbReference type="Proteomes" id="UP000825933">
    <property type="component" value="Unassembled WGS sequence"/>
</dbReference>
<evidence type="ECO:0000313" key="2">
    <source>
        <dbReference type="EMBL" id="MBZ2164749.1"/>
    </source>
</evidence>
<dbReference type="InterPro" id="IPR036388">
    <property type="entry name" value="WH-like_DNA-bd_sf"/>
</dbReference>
<dbReference type="AlphaFoldDB" id="A0A8T5UVQ6"/>
<accession>A0A8T5UVQ6</accession>
<dbReference type="SUPFAM" id="SSF46785">
    <property type="entry name" value="Winged helix' DNA-binding domain"/>
    <property type="match status" value="1"/>
</dbReference>
<dbReference type="Gene3D" id="1.10.10.10">
    <property type="entry name" value="Winged helix-like DNA-binding domain superfamily/Winged helix DNA-binding domain"/>
    <property type="match status" value="1"/>
</dbReference>